<keyword evidence="3 6" id="KW-0812">Transmembrane</keyword>
<reference evidence="8 9" key="1">
    <citation type="submission" date="2010-08" db="EMBL/GenBank/DDBJ databases">
        <authorList>
            <person name="Harkins D.M."/>
            <person name="Madupu R."/>
            <person name="Durkin A.S."/>
            <person name="Torralba M."/>
            <person name="Methe B."/>
            <person name="Sutton G.G."/>
            <person name="Nelson K.E."/>
        </authorList>
    </citation>
    <scope>NUCLEOTIDE SEQUENCE [LARGE SCALE GENOMIC DNA]</scope>
    <source>
        <strain evidence="8 9">DSM 17678</strain>
    </source>
</reference>
<dbReference type="InterPro" id="IPR007168">
    <property type="entry name" value="Phageshock_PspC_N"/>
</dbReference>
<dbReference type="Proteomes" id="UP000003244">
    <property type="component" value="Unassembled WGS sequence"/>
</dbReference>
<evidence type="ECO:0000313" key="9">
    <source>
        <dbReference type="Proteomes" id="UP000003244"/>
    </source>
</evidence>
<protein>
    <submittedName>
        <fullName evidence="8">PspC domain protein</fullName>
    </submittedName>
</protein>
<comment type="caution">
    <text evidence="8">The sequence shown here is derived from an EMBL/GenBank/DDBJ whole genome shotgun (WGS) entry which is preliminary data.</text>
</comment>
<comment type="subcellular location">
    <subcellularLocation>
        <location evidence="1">Cell membrane</location>
        <topology evidence="1">Single-pass membrane protein</topology>
    </subcellularLocation>
</comment>
<feature type="transmembrane region" description="Helical" evidence="6">
    <location>
        <begin position="39"/>
        <end position="62"/>
    </location>
</feature>
<evidence type="ECO:0000313" key="8">
    <source>
        <dbReference type="EMBL" id="EFM63966.1"/>
    </source>
</evidence>
<dbReference type="RefSeq" id="WP_007791354.1">
    <property type="nucleotide sequence ID" value="NZ_ADGQ01000073.1"/>
</dbReference>
<accession>E0E577</accession>
<dbReference type="InterPro" id="IPR052027">
    <property type="entry name" value="PspC"/>
</dbReference>
<keyword evidence="2" id="KW-1003">Cell membrane</keyword>
<evidence type="ECO:0000256" key="2">
    <source>
        <dbReference type="ARBA" id="ARBA00022475"/>
    </source>
</evidence>
<dbReference type="STRING" id="596315.HMPREF0634_1197"/>
<evidence type="ECO:0000256" key="4">
    <source>
        <dbReference type="ARBA" id="ARBA00022989"/>
    </source>
</evidence>
<proteinExistence type="predicted"/>
<keyword evidence="4 6" id="KW-1133">Transmembrane helix</keyword>
<evidence type="ECO:0000256" key="6">
    <source>
        <dbReference type="SAM" id="Phobius"/>
    </source>
</evidence>
<keyword evidence="5 6" id="KW-0472">Membrane</keyword>
<dbReference type="GeneID" id="84801457"/>
<dbReference type="OrthoDB" id="9815286at2"/>
<feature type="domain" description="Phage shock protein PspC N-terminal" evidence="7">
    <location>
        <begin position="10"/>
        <end position="65"/>
    </location>
</feature>
<name>E0E577_9FIRM</name>
<dbReference type="PANTHER" id="PTHR33885:SF3">
    <property type="entry name" value="PHAGE SHOCK PROTEIN C"/>
    <property type="match status" value="1"/>
</dbReference>
<dbReference type="eggNOG" id="COG1983">
    <property type="taxonomic scope" value="Bacteria"/>
</dbReference>
<keyword evidence="9" id="KW-1185">Reference proteome</keyword>
<organism evidence="8 9">
    <name type="scientific">Peptostreptococcus stomatis DSM 17678</name>
    <dbReference type="NCBI Taxonomy" id="596315"/>
    <lineage>
        <taxon>Bacteria</taxon>
        <taxon>Bacillati</taxon>
        <taxon>Bacillota</taxon>
        <taxon>Clostridia</taxon>
        <taxon>Peptostreptococcales</taxon>
        <taxon>Peptostreptococcaceae</taxon>
        <taxon>Peptostreptococcus</taxon>
    </lineage>
</organism>
<sequence length="72" mass="8091">MYNNNEKRYLRKSRSDKMIAGVCGGLAKYLGVDSTMVRLAWAICAVFAGAGLLLYILAAIIIPYESDYYNQY</sequence>
<dbReference type="GO" id="GO:0005886">
    <property type="term" value="C:plasma membrane"/>
    <property type="evidence" value="ECO:0007669"/>
    <property type="project" value="UniProtKB-SubCell"/>
</dbReference>
<dbReference type="AlphaFoldDB" id="E0E577"/>
<evidence type="ECO:0000256" key="1">
    <source>
        <dbReference type="ARBA" id="ARBA00004162"/>
    </source>
</evidence>
<gene>
    <name evidence="8" type="primary">pspC</name>
    <name evidence="8" type="ORF">HMPREF0634_1197</name>
</gene>
<dbReference type="Pfam" id="PF04024">
    <property type="entry name" value="PspC"/>
    <property type="match status" value="1"/>
</dbReference>
<evidence type="ECO:0000256" key="5">
    <source>
        <dbReference type="ARBA" id="ARBA00023136"/>
    </source>
</evidence>
<dbReference type="EMBL" id="ADGQ01000073">
    <property type="protein sequence ID" value="EFM63966.1"/>
    <property type="molecule type" value="Genomic_DNA"/>
</dbReference>
<dbReference type="PANTHER" id="PTHR33885">
    <property type="entry name" value="PHAGE SHOCK PROTEIN C"/>
    <property type="match status" value="1"/>
</dbReference>
<evidence type="ECO:0000259" key="7">
    <source>
        <dbReference type="Pfam" id="PF04024"/>
    </source>
</evidence>
<evidence type="ECO:0000256" key="3">
    <source>
        <dbReference type="ARBA" id="ARBA00022692"/>
    </source>
</evidence>